<protein>
    <submittedName>
        <fullName evidence="7">Uncharacterized protein</fullName>
    </submittedName>
</protein>
<dbReference type="InterPro" id="IPR001010">
    <property type="entry name" value="Thionin"/>
</dbReference>
<evidence type="ECO:0000256" key="3">
    <source>
        <dbReference type="ARBA" id="ARBA00022525"/>
    </source>
</evidence>
<dbReference type="PROSITE" id="PS00271">
    <property type="entry name" value="THIONIN"/>
    <property type="match status" value="1"/>
</dbReference>
<dbReference type="EMBL" id="OZ075134">
    <property type="protein sequence ID" value="CAL4994284.1"/>
    <property type="molecule type" value="Genomic_DNA"/>
</dbReference>
<dbReference type="PANTHER" id="PTHR33920">
    <property type="entry name" value="THIONIN-2.1-RELATED"/>
    <property type="match status" value="1"/>
</dbReference>
<dbReference type="GO" id="GO:0006952">
    <property type="term" value="P:defense response"/>
    <property type="evidence" value="ECO:0007669"/>
    <property type="project" value="UniProtKB-KW"/>
</dbReference>
<evidence type="ECO:0000256" key="4">
    <source>
        <dbReference type="ARBA" id="ARBA00022821"/>
    </source>
</evidence>
<comment type="function">
    <text evidence="1">Thionins are small plant proteins which are toxic to animal cells. They seem to exert their toxic effect at the level of the cell membrane. Their precise function is not known.</text>
</comment>
<evidence type="ECO:0000256" key="5">
    <source>
        <dbReference type="ARBA" id="ARBA00023157"/>
    </source>
</evidence>
<evidence type="ECO:0000313" key="8">
    <source>
        <dbReference type="Proteomes" id="UP001497457"/>
    </source>
</evidence>
<dbReference type="GO" id="GO:0005576">
    <property type="term" value="C:extracellular region"/>
    <property type="evidence" value="ECO:0007669"/>
    <property type="project" value="UniProtKB-SubCell"/>
</dbReference>
<keyword evidence="4" id="KW-0611">Plant defense</keyword>
<dbReference type="Proteomes" id="UP001497457">
    <property type="component" value="Chromosome 24b"/>
</dbReference>
<evidence type="ECO:0000256" key="6">
    <source>
        <dbReference type="SAM" id="SignalP"/>
    </source>
</evidence>
<keyword evidence="6" id="KW-0732">Signal</keyword>
<reference evidence="7" key="1">
    <citation type="submission" date="2024-10" db="EMBL/GenBank/DDBJ databases">
        <authorList>
            <person name="Ryan C."/>
        </authorList>
    </citation>
    <scope>NUCLEOTIDE SEQUENCE [LARGE SCALE GENOMIC DNA]</scope>
</reference>
<evidence type="ECO:0000313" key="7">
    <source>
        <dbReference type="EMBL" id="CAL4994284.1"/>
    </source>
</evidence>
<keyword evidence="8" id="KW-1185">Reference proteome</keyword>
<dbReference type="AlphaFoldDB" id="A0ABC9B4G7"/>
<name>A0ABC9B4G7_9POAL</name>
<proteinExistence type="predicted"/>
<feature type="chain" id="PRO_5044849648" evidence="6">
    <location>
        <begin position="28"/>
        <end position="94"/>
    </location>
</feature>
<comment type="subcellular location">
    <subcellularLocation>
        <location evidence="2">Secreted</location>
    </subcellularLocation>
</comment>
<keyword evidence="3" id="KW-0964">Secreted</keyword>
<organism evidence="7 8">
    <name type="scientific">Urochloa decumbens</name>
    <dbReference type="NCBI Taxonomy" id="240449"/>
    <lineage>
        <taxon>Eukaryota</taxon>
        <taxon>Viridiplantae</taxon>
        <taxon>Streptophyta</taxon>
        <taxon>Embryophyta</taxon>
        <taxon>Tracheophyta</taxon>
        <taxon>Spermatophyta</taxon>
        <taxon>Magnoliopsida</taxon>
        <taxon>Liliopsida</taxon>
        <taxon>Poales</taxon>
        <taxon>Poaceae</taxon>
        <taxon>PACMAD clade</taxon>
        <taxon>Panicoideae</taxon>
        <taxon>Panicodae</taxon>
        <taxon>Paniceae</taxon>
        <taxon>Melinidinae</taxon>
        <taxon>Urochloa</taxon>
    </lineage>
</organism>
<dbReference type="PANTHER" id="PTHR33920:SF2">
    <property type="entry name" value="THIONIN-2.1-RELATED"/>
    <property type="match status" value="1"/>
</dbReference>
<evidence type="ECO:0000256" key="1">
    <source>
        <dbReference type="ARBA" id="ARBA00002847"/>
    </source>
</evidence>
<gene>
    <name evidence="7" type="ORF">URODEC1_LOCUS61853</name>
</gene>
<sequence>MEGKGLKSLIVVVLILGLVLEQTQVEAKGKYCCDSYQHRDDFKWCISHIKQKEYCFGPGTGCALLDKCTSWYYLPAGDAVTADVSDEVITANII</sequence>
<keyword evidence="5" id="KW-1015">Disulfide bond</keyword>
<feature type="signal peptide" evidence="6">
    <location>
        <begin position="1"/>
        <end position="27"/>
    </location>
</feature>
<evidence type="ECO:0000256" key="2">
    <source>
        <dbReference type="ARBA" id="ARBA00004613"/>
    </source>
</evidence>
<accession>A0ABC9B4G7</accession>